<evidence type="ECO:0000313" key="2">
    <source>
        <dbReference type="EMBL" id="MEW2366901.1"/>
    </source>
</evidence>
<dbReference type="Pfam" id="PF03559">
    <property type="entry name" value="Hexose_dehydrat"/>
    <property type="match status" value="2"/>
</dbReference>
<protein>
    <submittedName>
        <fullName evidence="2">NDP-hexose 2,3-dehydratase family protein</fullName>
    </submittedName>
</protein>
<comment type="caution">
    <text evidence="2">The sequence shown here is derived from an EMBL/GenBank/DDBJ whole genome shotgun (WGS) entry which is preliminary data.</text>
</comment>
<feature type="domain" description="dTDP-4-dehydro-6-deoxy-alpha-D-glucopyranose 2,3-dehydratase" evidence="1">
    <location>
        <begin position="256"/>
        <end position="459"/>
    </location>
</feature>
<accession>A0ABV3M5D1</accession>
<feature type="domain" description="dTDP-4-dehydro-6-deoxy-alpha-D-glucopyranose 2,3-dehydratase" evidence="1">
    <location>
        <begin position="38"/>
        <end position="241"/>
    </location>
</feature>
<dbReference type="InterPro" id="IPR038153">
    <property type="entry name" value="EvaA-like_sf"/>
</dbReference>
<dbReference type="Gene3D" id="3.90.79.40">
    <property type="entry name" value="EvaA sugar 2,3-dehydratase subunit"/>
    <property type="match status" value="2"/>
</dbReference>
<dbReference type="EMBL" id="JBEYRS010000020">
    <property type="protein sequence ID" value="MEW2366901.1"/>
    <property type="molecule type" value="Genomic_DNA"/>
</dbReference>
<proteinExistence type="predicted"/>
<name>A0ABV3M5D1_9ACTN</name>
<reference evidence="2 3" key="1">
    <citation type="submission" date="2024-06" db="EMBL/GenBank/DDBJ databases">
        <title>The Natural Products Discovery Center: Release of the First 8490 Sequenced Strains for Exploring Actinobacteria Biosynthetic Diversity.</title>
        <authorList>
            <person name="Kalkreuter E."/>
            <person name="Kautsar S.A."/>
            <person name="Yang D."/>
            <person name="Bader C.D."/>
            <person name="Teijaro C.N."/>
            <person name="Fluegel L."/>
            <person name="Davis C.M."/>
            <person name="Simpson J.R."/>
            <person name="Lauterbach L."/>
            <person name="Steele A.D."/>
            <person name="Gui C."/>
            <person name="Meng S."/>
            <person name="Li G."/>
            <person name="Viehrig K."/>
            <person name="Ye F."/>
            <person name="Su P."/>
            <person name="Kiefer A.F."/>
            <person name="Nichols A."/>
            <person name="Cepeda A.J."/>
            <person name="Yan W."/>
            <person name="Fan B."/>
            <person name="Jiang Y."/>
            <person name="Adhikari A."/>
            <person name="Zheng C.-J."/>
            <person name="Schuster L."/>
            <person name="Cowan T.M."/>
            <person name="Smanski M.J."/>
            <person name="Chevrette M.G."/>
            <person name="De Carvalho L.P.S."/>
            <person name="Shen B."/>
        </authorList>
    </citation>
    <scope>NUCLEOTIDE SEQUENCE [LARGE SCALE GENOMIC DNA]</scope>
    <source>
        <strain evidence="2 3">NPDC047833</strain>
    </source>
</reference>
<organism evidence="2 3">
    <name type="scientific">Streptomyces huasconensis</name>
    <dbReference type="NCBI Taxonomy" id="1854574"/>
    <lineage>
        <taxon>Bacteria</taxon>
        <taxon>Bacillati</taxon>
        <taxon>Actinomycetota</taxon>
        <taxon>Actinomycetes</taxon>
        <taxon>Kitasatosporales</taxon>
        <taxon>Streptomycetaceae</taxon>
        <taxon>Streptomyces</taxon>
    </lineage>
</organism>
<evidence type="ECO:0000313" key="3">
    <source>
        <dbReference type="Proteomes" id="UP001553843"/>
    </source>
</evidence>
<sequence>MPATTLAHTALRPRQETSVVERFARSAAASEGVAIRTADVPAWLAERRRAHDFRVDRIPFTELRGWDFAPGTGNLVHSSGRFFSVEGLDATVTGDDGRRHHWRQPIIRQPEVGILGLLVKEFDGVPHFLMQAKMEPGNPNLLQLSPTVQATRSNYTGAHKGAPVRYIDHFVRPEAGRIVADVLQSEHGSWFYRKSNRNMIVETTAEVAPHDDFRWLTLGQLGQLLHLDDVVNMDTRTVLSAVPYADPHGRARLRDAELLSWFTGRRSRHTVSAERVPLADVTGWTHGEEAIEHDEGRYFKVVAVSVRAANREVSGWTQPLFEPVQNGIAAFVMRHLDGVPHVLVHARVEGGFLDTVELGPTVQYTPANYAHLPPEERPPFLDYVCTAAPERIRYEAVHSEEGGRFLNAGSRYLVVEADESQAPLDPPPGYQWATPGQLTSLVRHGHYLNVQARTLLACLGAMGLTS</sequence>
<dbReference type="Proteomes" id="UP001553843">
    <property type="component" value="Unassembled WGS sequence"/>
</dbReference>
<dbReference type="RefSeq" id="WP_359773578.1">
    <property type="nucleotide sequence ID" value="NZ_JBEYRR010000001.1"/>
</dbReference>
<dbReference type="InterPro" id="IPR005212">
    <property type="entry name" value="EvaA-like"/>
</dbReference>
<evidence type="ECO:0000259" key="1">
    <source>
        <dbReference type="Pfam" id="PF03559"/>
    </source>
</evidence>
<keyword evidence="3" id="KW-1185">Reference proteome</keyword>
<gene>
    <name evidence="2" type="ORF">AB0887_33745</name>
</gene>